<dbReference type="InterPro" id="IPR005162">
    <property type="entry name" value="Retrotrans_gag_dom"/>
</dbReference>
<evidence type="ECO:0000259" key="1">
    <source>
        <dbReference type="Pfam" id="PF03732"/>
    </source>
</evidence>
<reference evidence="3" key="2">
    <citation type="submission" date="2025-08" db="UniProtKB">
        <authorList>
            <consortium name="RefSeq"/>
        </authorList>
    </citation>
    <scope>IDENTIFICATION</scope>
</reference>
<name>A0ABM1LHQ5_PRUMU</name>
<sequence length="361" mass="41881">MQPEQGRNLHPGNALNDMGALQRMIREMMEPEARRGERPTYKNPYPAYIDQIPLSPSFEIPNFTLFNREDPHASSVEHIGRFSVQCIAIENNPLSKLRLFENSLSGQAFTWYTSLPANSVQTWEQMENVFHDYYFRIQLEITISDLASLKQSEDEPAQDFITKFRKLKMKCRIPMEERHFIQMGQAALKISMRKRFDRILFGDLAELVDKASKYEELLREEQHKRNASKGTYYKTPSSSVHLVEVESEEDTEASKRRGIAVAEMAKLKHPISCKALTKPPKDQKPPPFIGGFVPNKPTQNKVYSFDLTKVDALFDEMLLQKAIETPHWLPKPEELKGRQHCRWHNSWNHSTNSCVVFRDVI</sequence>
<evidence type="ECO:0000313" key="3">
    <source>
        <dbReference type="RefSeq" id="XP_016646932.1"/>
    </source>
</evidence>
<reference evidence="2" key="1">
    <citation type="journal article" date="2012" name="Nat. Commun.">
        <title>The genome of Prunus mume.</title>
        <authorList>
            <person name="Zhang Q."/>
            <person name="Chen W."/>
            <person name="Sun L."/>
            <person name="Zhao F."/>
            <person name="Huang B."/>
            <person name="Yang W."/>
            <person name="Tao Y."/>
            <person name="Wang J."/>
            <person name="Yuan Z."/>
            <person name="Fan G."/>
            <person name="Xing Z."/>
            <person name="Han C."/>
            <person name="Pan H."/>
            <person name="Zhong X."/>
            <person name="Shi W."/>
            <person name="Liang X."/>
            <person name="Du D."/>
            <person name="Sun F."/>
            <person name="Xu Z."/>
            <person name="Hao R."/>
            <person name="Lv T."/>
            <person name="Lv Y."/>
            <person name="Zheng Z."/>
            <person name="Sun M."/>
            <person name="Luo L."/>
            <person name="Cai M."/>
            <person name="Gao Y."/>
            <person name="Wang J."/>
            <person name="Yin Y."/>
            <person name="Xu X."/>
            <person name="Cheng T."/>
            <person name="Wang J."/>
        </authorList>
    </citation>
    <scope>NUCLEOTIDE SEQUENCE [LARGE SCALE GENOMIC DNA]</scope>
</reference>
<dbReference type="Proteomes" id="UP000694861">
    <property type="component" value="Linkage group LG2"/>
</dbReference>
<protein>
    <submittedName>
        <fullName evidence="3">Uncharacterized protein LOC107880244</fullName>
    </submittedName>
</protein>
<dbReference type="PANTHER" id="PTHR33223">
    <property type="entry name" value="CCHC-TYPE DOMAIN-CONTAINING PROTEIN"/>
    <property type="match status" value="1"/>
</dbReference>
<organism evidence="2 3">
    <name type="scientific">Prunus mume</name>
    <name type="common">Japanese apricot</name>
    <name type="synonym">Armeniaca mume</name>
    <dbReference type="NCBI Taxonomy" id="102107"/>
    <lineage>
        <taxon>Eukaryota</taxon>
        <taxon>Viridiplantae</taxon>
        <taxon>Streptophyta</taxon>
        <taxon>Embryophyta</taxon>
        <taxon>Tracheophyta</taxon>
        <taxon>Spermatophyta</taxon>
        <taxon>Magnoliopsida</taxon>
        <taxon>eudicotyledons</taxon>
        <taxon>Gunneridae</taxon>
        <taxon>Pentapetalae</taxon>
        <taxon>rosids</taxon>
        <taxon>fabids</taxon>
        <taxon>Rosales</taxon>
        <taxon>Rosaceae</taxon>
        <taxon>Amygdaloideae</taxon>
        <taxon>Amygdaleae</taxon>
        <taxon>Prunus</taxon>
    </lineage>
</organism>
<proteinExistence type="predicted"/>
<dbReference type="RefSeq" id="XP_016646932.1">
    <property type="nucleotide sequence ID" value="XM_016791446.1"/>
</dbReference>
<keyword evidence="2" id="KW-1185">Reference proteome</keyword>
<dbReference type="Pfam" id="PF03732">
    <property type="entry name" value="Retrotrans_gag"/>
    <property type="match status" value="1"/>
</dbReference>
<feature type="domain" description="Retrotransposon gag" evidence="1">
    <location>
        <begin position="99"/>
        <end position="182"/>
    </location>
</feature>
<accession>A0ABM1LHQ5</accession>
<dbReference type="GeneID" id="107880244"/>
<gene>
    <name evidence="3" type="primary">LOC107880244</name>
</gene>
<evidence type="ECO:0000313" key="2">
    <source>
        <dbReference type="Proteomes" id="UP000694861"/>
    </source>
</evidence>
<dbReference type="PANTHER" id="PTHR33223:SF11">
    <property type="entry name" value="ELEMENT PROTEIN, PUTATIVE-RELATED"/>
    <property type="match status" value="1"/>
</dbReference>